<gene>
    <name evidence="1" type="ORF">ENI35_04080</name>
</gene>
<sequence length="88" mass="10317">MHWRDLEVWKKAHALVLEIYKLTDKFPPNEKYGLTDQLRRASYSVTANLVDGQSRNTTREYLSFLYNAMATLFHFVGGKFRFISGERA</sequence>
<dbReference type="InterPro" id="IPR036583">
    <property type="entry name" value="23S_rRNA_IVS_sf"/>
</dbReference>
<dbReference type="AlphaFoldDB" id="A0A7C2A423"/>
<dbReference type="Pfam" id="PF05635">
    <property type="entry name" value="23S_rRNA_IVP"/>
    <property type="match status" value="1"/>
</dbReference>
<dbReference type="NCBIfam" id="TIGR02436">
    <property type="entry name" value="four helix bundle protein"/>
    <property type="match status" value="1"/>
</dbReference>
<name>A0A7C2A423_DESA2</name>
<accession>A0A7C2A423</accession>
<reference evidence="1" key="1">
    <citation type="journal article" date="2020" name="mSystems">
        <title>Genome- and Community-Level Interaction Insights into Carbon Utilization and Element Cycling Functions of Hydrothermarchaeota in Hydrothermal Sediment.</title>
        <authorList>
            <person name="Zhou Z."/>
            <person name="Liu Y."/>
            <person name="Xu W."/>
            <person name="Pan J."/>
            <person name="Luo Z.H."/>
            <person name="Li M."/>
        </authorList>
    </citation>
    <scope>NUCLEOTIDE SEQUENCE [LARGE SCALE GENOMIC DNA]</scope>
    <source>
        <strain evidence="1">HyVt-389</strain>
    </source>
</reference>
<dbReference type="PANTHER" id="PTHR38471">
    <property type="entry name" value="FOUR HELIX BUNDLE PROTEIN"/>
    <property type="match status" value="1"/>
</dbReference>
<dbReference type="SUPFAM" id="SSF158446">
    <property type="entry name" value="IVS-encoded protein-like"/>
    <property type="match status" value="1"/>
</dbReference>
<dbReference type="CDD" id="cd16377">
    <property type="entry name" value="23S_rRNA_IVP_like"/>
    <property type="match status" value="1"/>
</dbReference>
<dbReference type="EMBL" id="DRIH01000137">
    <property type="protein sequence ID" value="HEC67974.1"/>
    <property type="molecule type" value="Genomic_DNA"/>
</dbReference>
<organism evidence="1">
    <name type="scientific">Desulfofervidus auxilii</name>
    <dbReference type="NCBI Taxonomy" id="1621989"/>
    <lineage>
        <taxon>Bacteria</taxon>
        <taxon>Pseudomonadati</taxon>
        <taxon>Thermodesulfobacteriota</taxon>
        <taxon>Candidatus Desulfofervidia</taxon>
        <taxon>Candidatus Desulfofervidales</taxon>
        <taxon>Candidatus Desulfofervidaceae</taxon>
        <taxon>Candidatus Desulfofervidus</taxon>
    </lineage>
</organism>
<protein>
    <submittedName>
        <fullName evidence="1">Four helix bundle protein</fullName>
    </submittedName>
</protein>
<dbReference type="PANTHER" id="PTHR38471:SF2">
    <property type="entry name" value="FOUR HELIX BUNDLE PROTEIN"/>
    <property type="match status" value="1"/>
</dbReference>
<dbReference type="Proteomes" id="UP000885738">
    <property type="component" value="Unassembled WGS sequence"/>
</dbReference>
<proteinExistence type="predicted"/>
<dbReference type="InterPro" id="IPR012657">
    <property type="entry name" value="23S_rRNA-intervening_sequence"/>
</dbReference>
<dbReference type="Gene3D" id="1.20.1440.60">
    <property type="entry name" value="23S rRNA-intervening sequence"/>
    <property type="match status" value="1"/>
</dbReference>
<comment type="caution">
    <text evidence="1">The sequence shown here is derived from an EMBL/GenBank/DDBJ whole genome shotgun (WGS) entry which is preliminary data.</text>
</comment>
<evidence type="ECO:0000313" key="1">
    <source>
        <dbReference type="EMBL" id="HEC67974.1"/>
    </source>
</evidence>